<evidence type="ECO:0000256" key="2">
    <source>
        <dbReference type="ARBA" id="ARBA00021982"/>
    </source>
</evidence>
<evidence type="ECO:0000256" key="8">
    <source>
        <dbReference type="ARBA" id="ARBA00024647"/>
    </source>
</evidence>
<feature type="domain" description="DNA mismatch repair proteins mutS family" evidence="12">
    <location>
        <begin position="680"/>
        <end position="696"/>
    </location>
</feature>
<sequence length="850" mass="97195">MWNTQSEDLTPMLAQYHALKREYSDCLLFFRLGDFYELFYEDAQIGSKELGLVLTSRPAGKGKERIPMCGVPYHSSQSYIAKLVSKGYKVAICEQLEDASQAKGIVKRDVIRVITPGTYFEKDLTGLACIYPKGSKYYLSYLCPSTGEFLAGAFRGEDYLEFLLRFQPKEVLVPEGFEEDLGKLLRCFFTYYGQEEIQEGLKLLKEDFNIFRAIALGFEEEDCLIPCGIAYLYLKRTQKSYTPFLKKPKPYSGEGYLRIDYRTRRGLELLESYEGREDLSLFGTINRTLTGMGRRLLKFRITHPFLREEDILKVQEGVEELTKNRELLREIRACLEKMPDLERLASRISGNLATPRDFSLLRKALLSLKELREVLKDARSSIMVELLNQMVDLEELYLELERVLVEDPPIHLKEGGLIKDGVDPQLDELRSIKAKGETVLREYEEKLRKETGIQSLKVGYNRVMGYYIEVTKPNLRYVPSYFKRRQTLSNAERFTTEELQRLEEKILSADSRIKELEYELFLALKEKVLQSIDKVYKNAQIVAEIDYLQGLAQIAIEGGWVKPKLSKEKVLYIEEGRHPVIESFCKDFVPNSTYMDEKQLVHIITGPNMAGKSSYIRQVGILVLLAHMGSFLPCKSAEIGLTSSIHGRIGSGDILALGISTFMNEMMEVSAILNSADERSLIILDEIGRGTSTYDGIALSKAIVEYIARNIKARTLVATHYLELTHLEEELSIVKNYHMAVSKGDEGINFLYTLKRGRAEGSFGIYVAKRAGLPEEVIQRSQEILASFDKQVPILEKVYQESEKLEWEKAFRELQEFLEGIDIAQTTPLQALILLAQIKEKVKEKSKTIC</sequence>
<dbReference type="InterPro" id="IPR027417">
    <property type="entry name" value="P-loop_NTPase"/>
</dbReference>
<dbReference type="InterPro" id="IPR036678">
    <property type="entry name" value="MutS_con_dom_sf"/>
</dbReference>
<evidence type="ECO:0000256" key="11">
    <source>
        <dbReference type="SAM" id="Coils"/>
    </source>
</evidence>
<evidence type="ECO:0000259" key="12">
    <source>
        <dbReference type="PROSITE" id="PS00486"/>
    </source>
</evidence>
<dbReference type="PIRSF" id="PIRSF037677">
    <property type="entry name" value="DNA_mis_repair_Msh6"/>
    <property type="match status" value="1"/>
</dbReference>
<keyword evidence="7 9" id="KW-0234">DNA repair</keyword>
<evidence type="ECO:0000256" key="5">
    <source>
        <dbReference type="ARBA" id="ARBA00022840"/>
    </source>
</evidence>
<dbReference type="Gene3D" id="1.10.1420.10">
    <property type="match status" value="2"/>
</dbReference>
<evidence type="ECO:0000256" key="1">
    <source>
        <dbReference type="ARBA" id="ARBA00006271"/>
    </source>
</evidence>
<comment type="caution">
    <text evidence="13">The sequence shown here is derived from an EMBL/GenBank/DDBJ whole genome shotgun (WGS) entry which is preliminary data.</text>
</comment>
<dbReference type="SUPFAM" id="SSF48334">
    <property type="entry name" value="DNA repair protein MutS, domain III"/>
    <property type="match status" value="1"/>
</dbReference>
<dbReference type="SMART" id="SM00534">
    <property type="entry name" value="MUTSac"/>
    <property type="match status" value="1"/>
</dbReference>
<dbReference type="GO" id="GO:0140664">
    <property type="term" value="F:ATP-dependent DNA damage sensor activity"/>
    <property type="evidence" value="ECO:0007669"/>
    <property type="project" value="InterPro"/>
</dbReference>
<evidence type="ECO:0000256" key="7">
    <source>
        <dbReference type="ARBA" id="ARBA00023204"/>
    </source>
</evidence>
<comment type="function">
    <text evidence="8 9">This protein is involved in the repair of mismatches in DNA. It is possible that it carries out the mismatch recognition step. This protein has a weak ATPase activity.</text>
</comment>
<gene>
    <name evidence="9 13" type="primary">mutS</name>
    <name evidence="13" type="ORF">ENN04_03230</name>
</gene>
<dbReference type="InterPro" id="IPR007696">
    <property type="entry name" value="DNA_mismatch_repair_MutS_core"/>
</dbReference>
<dbReference type="InterPro" id="IPR007861">
    <property type="entry name" value="DNA_mismatch_repair_MutS_clamp"/>
</dbReference>
<keyword evidence="11" id="KW-0175">Coiled coil</keyword>
<protein>
    <recommendedName>
        <fullName evidence="2 9">DNA mismatch repair protein MutS</fullName>
    </recommendedName>
</protein>
<dbReference type="PANTHER" id="PTHR11361:SF34">
    <property type="entry name" value="DNA MISMATCH REPAIR PROTEIN MSH1, MITOCHONDRIAL"/>
    <property type="match status" value="1"/>
</dbReference>
<dbReference type="InterPro" id="IPR045076">
    <property type="entry name" value="MutS"/>
</dbReference>
<dbReference type="AlphaFoldDB" id="A0A7C5SYK5"/>
<evidence type="ECO:0000256" key="4">
    <source>
        <dbReference type="ARBA" id="ARBA00022763"/>
    </source>
</evidence>
<dbReference type="Gene3D" id="3.30.420.110">
    <property type="entry name" value="MutS, connector domain"/>
    <property type="match status" value="1"/>
</dbReference>
<proteinExistence type="inferred from homology"/>
<dbReference type="NCBIfam" id="TIGR01070">
    <property type="entry name" value="mutS1"/>
    <property type="match status" value="1"/>
</dbReference>
<dbReference type="InterPro" id="IPR005748">
    <property type="entry name" value="DNA_mismatch_repair_MutS"/>
</dbReference>
<dbReference type="SUPFAM" id="SSF52540">
    <property type="entry name" value="P-loop containing nucleoside triphosphate hydrolases"/>
    <property type="match status" value="1"/>
</dbReference>
<organism evidence="13">
    <name type="scientific">Thermocrinis ruber</name>
    <dbReference type="NCBI Taxonomy" id="75906"/>
    <lineage>
        <taxon>Bacteria</taxon>
        <taxon>Pseudomonadati</taxon>
        <taxon>Aquificota</taxon>
        <taxon>Aquificia</taxon>
        <taxon>Aquificales</taxon>
        <taxon>Aquificaceae</taxon>
        <taxon>Thermocrinis</taxon>
    </lineage>
</organism>
<dbReference type="Gene3D" id="3.40.50.300">
    <property type="entry name" value="P-loop containing nucleotide triphosphate hydrolases"/>
    <property type="match status" value="1"/>
</dbReference>
<dbReference type="InterPro" id="IPR007860">
    <property type="entry name" value="DNA_mmatch_repair_MutS_con_dom"/>
</dbReference>
<dbReference type="Pfam" id="PF05188">
    <property type="entry name" value="MutS_II"/>
    <property type="match status" value="1"/>
</dbReference>
<feature type="binding site" evidence="9">
    <location>
        <begin position="606"/>
        <end position="613"/>
    </location>
    <ligand>
        <name>ATP</name>
        <dbReference type="ChEBI" id="CHEBI:30616"/>
    </ligand>
</feature>
<name>A0A7C5SYK5_9AQUI</name>
<keyword evidence="4 9" id="KW-0227">DNA damage</keyword>
<dbReference type="SMART" id="SM00533">
    <property type="entry name" value="MUTSd"/>
    <property type="match status" value="1"/>
</dbReference>
<dbReference type="Pfam" id="PF05192">
    <property type="entry name" value="MutS_III"/>
    <property type="match status" value="1"/>
</dbReference>
<evidence type="ECO:0000256" key="6">
    <source>
        <dbReference type="ARBA" id="ARBA00023125"/>
    </source>
</evidence>
<dbReference type="SUPFAM" id="SSF55271">
    <property type="entry name" value="DNA repair protein MutS, domain I"/>
    <property type="match status" value="1"/>
</dbReference>
<evidence type="ECO:0000256" key="10">
    <source>
        <dbReference type="RuleBase" id="RU003756"/>
    </source>
</evidence>
<dbReference type="PROSITE" id="PS00486">
    <property type="entry name" value="DNA_MISMATCH_REPAIR_2"/>
    <property type="match status" value="1"/>
</dbReference>
<dbReference type="GO" id="GO:0006298">
    <property type="term" value="P:mismatch repair"/>
    <property type="evidence" value="ECO:0007669"/>
    <property type="project" value="UniProtKB-UniRule"/>
</dbReference>
<accession>A0A7C5SYK5</accession>
<dbReference type="Pfam" id="PF05190">
    <property type="entry name" value="MutS_IV"/>
    <property type="match status" value="1"/>
</dbReference>
<feature type="coiled-coil region" evidence="11">
    <location>
        <begin position="485"/>
        <end position="519"/>
    </location>
</feature>
<keyword evidence="3 9" id="KW-0547">Nucleotide-binding</keyword>
<dbReference type="InterPro" id="IPR017261">
    <property type="entry name" value="DNA_mismatch_repair_MutS/MSH"/>
</dbReference>
<dbReference type="EMBL" id="DSAC01000038">
    <property type="protein sequence ID" value="HHO73629.1"/>
    <property type="molecule type" value="Genomic_DNA"/>
</dbReference>
<keyword evidence="6 9" id="KW-0238">DNA-binding</keyword>
<dbReference type="InterPro" id="IPR000432">
    <property type="entry name" value="DNA_mismatch_repair_MutS_C"/>
</dbReference>
<dbReference type="HAMAP" id="MF_00096">
    <property type="entry name" value="MutS"/>
    <property type="match status" value="1"/>
</dbReference>
<reference evidence="13" key="1">
    <citation type="journal article" date="2020" name="mSystems">
        <title>Genome- and Community-Level Interaction Insights into Carbon Utilization and Element Cycling Functions of Hydrothermarchaeota in Hydrothermal Sediment.</title>
        <authorList>
            <person name="Zhou Z."/>
            <person name="Liu Y."/>
            <person name="Xu W."/>
            <person name="Pan J."/>
            <person name="Luo Z.H."/>
            <person name="Li M."/>
        </authorList>
    </citation>
    <scope>NUCLEOTIDE SEQUENCE [LARGE SCALE GENOMIC DNA]</scope>
    <source>
        <strain evidence="13">SpSt-114</strain>
    </source>
</reference>
<evidence type="ECO:0000256" key="3">
    <source>
        <dbReference type="ARBA" id="ARBA00022741"/>
    </source>
</evidence>
<dbReference type="Pfam" id="PF00488">
    <property type="entry name" value="MutS_V"/>
    <property type="match status" value="1"/>
</dbReference>
<dbReference type="GO" id="GO:0005829">
    <property type="term" value="C:cytosol"/>
    <property type="evidence" value="ECO:0007669"/>
    <property type="project" value="TreeGrafter"/>
</dbReference>
<evidence type="ECO:0000313" key="13">
    <source>
        <dbReference type="EMBL" id="HHO73629.1"/>
    </source>
</evidence>
<dbReference type="GO" id="GO:0030983">
    <property type="term" value="F:mismatched DNA binding"/>
    <property type="evidence" value="ECO:0007669"/>
    <property type="project" value="InterPro"/>
</dbReference>
<dbReference type="GO" id="GO:0005524">
    <property type="term" value="F:ATP binding"/>
    <property type="evidence" value="ECO:0007669"/>
    <property type="project" value="UniProtKB-UniRule"/>
</dbReference>
<dbReference type="Pfam" id="PF01624">
    <property type="entry name" value="MutS_I"/>
    <property type="match status" value="1"/>
</dbReference>
<dbReference type="FunFam" id="3.40.50.300:FF:000870">
    <property type="entry name" value="MutS protein homolog 4"/>
    <property type="match status" value="1"/>
</dbReference>
<comment type="similarity">
    <text evidence="1 9 10">Belongs to the DNA mismatch repair MutS family.</text>
</comment>
<dbReference type="GO" id="GO:0003684">
    <property type="term" value="F:damaged DNA binding"/>
    <property type="evidence" value="ECO:0007669"/>
    <property type="project" value="UniProtKB-UniRule"/>
</dbReference>
<dbReference type="InterPro" id="IPR007695">
    <property type="entry name" value="DNA_mismatch_repair_MutS-lik_N"/>
</dbReference>
<dbReference type="FunFam" id="3.40.1170.10:FF:000001">
    <property type="entry name" value="DNA mismatch repair protein MutS"/>
    <property type="match status" value="1"/>
</dbReference>
<keyword evidence="5 9" id="KW-0067">ATP-binding</keyword>
<dbReference type="NCBIfam" id="NF003810">
    <property type="entry name" value="PRK05399.1"/>
    <property type="match status" value="1"/>
</dbReference>
<feature type="coiled-coil region" evidence="11">
    <location>
        <begin position="318"/>
        <end position="446"/>
    </location>
</feature>
<dbReference type="Gene3D" id="3.40.1170.10">
    <property type="entry name" value="DNA repair protein MutS, domain I"/>
    <property type="match status" value="1"/>
</dbReference>
<evidence type="ECO:0000256" key="9">
    <source>
        <dbReference type="HAMAP-Rule" id="MF_00096"/>
    </source>
</evidence>
<dbReference type="PANTHER" id="PTHR11361">
    <property type="entry name" value="DNA MISMATCH REPAIR PROTEIN MUTS FAMILY MEMBER"/>
    <property type="match status" value="1"/>
</dbReference>
<dbReference type="InterPro" id="IPR016151">
    <property type="entry name" value="DNA_mismatch_repair_MutS_N"/>
</dbReference>
<dbReference type="SUPFAM" id="SSF53150">
    <property type="entry name" value="DNA repair protein MutS, domain II"/>
    <property type="match status" value="1"/>
</dbReference>
<dbReference type="InterPro" id="IPR036187">
    <property type="entry name" value="DNA_mismatch_repair_MutS_sf"/>
</dbReference>